<dbReference type="Proteomes" id="UP000018721">
    <property type="component" value="Unassembled WGS sequence"/>
</dbReference>
<evidence type="ECO:0000256" key="7">
    <source>
        <dbReference type="SAM" id="MobiDB-lite"/>
    </source>
</evidence>
<keyword evidence="5 6" id="KW-0862">Zinc</keyword>
<evidence type="ECO:0000256" key="1">
    <source>
        <dbReference type="ARBA" id="ARBA00006043"/>
    </source>
</evidence>
<dbReference type="EMBL" id="ANIZ01003622">
    <property type="protein sequence ID" value="ETI32537.1"/>
    <property type="molecule type" value="Genomic_DNA"/>
</dbReference>
<dbReference type="GO" id="GO:0036503">
    <property type="term" value="P:ERAD pathway"/>
    <property type="evidence" value="ECO:0007669"/>
    <property type="project" value="TreeGrafter"/>
</dbReference>
<dbReference type="OrthoDB" id="422728at2759"/>
<dbReference type="InterPro" id="IPR004854">
    <property type="entry name" value="Ufd1-like"/>
</dbReference>
<dbReference type="GO" id="GO:0034098">
    <property type="term" value="C:VCP-NPL4-UFD1 AAA ATPase complex"/>
    <property type="evidence" value="ECO:0007669"/>
    <property type="project" value="TreeGrafter"/>
</dbReference>
<dbReference type="InterPro" id="IPR042299">
    <property type="entry name" value="Ufd1-like_Nn"/>
</dbReference>
<keyword evidence="2 6" id="KW-0479">Metal-binding</keyword>
<keyword evidence="4" id="KW-0833">Ubl conjugation pathway</keyword>
<proteinExistence type="inferred from homology"/>
<dbReference type="PROSITE" id="PS50145">
    <property type="entry name" value="ZF_TRAF"/>
    <property type="match status" value="1"/>
</dbReference>
<feature type="compositionally biased region" description="Basic residues" evidence="7">
    <location>
        <begin position="496"/>
        <end position="505"/>
    </location>
</feature>
<comment type="caution">
    <text evidence="9">The sequence shown here is derived from an EMBL/GenBank/DDBJ whole genome shotgun (WGS) entry which is preliminary data.</text>
</comment>
<name>V9E2N2_PHYNI</name>
<dbReference type="PANTHER" id="PTHR12555">
    <property type="entry name" value="UBIQUITIN FUSION DEGRADATON PROTEIN 1"/>
    <property type="match status" value="1"/>
</dbReference>
<dbReference type="InterPro" id="IPR013083">
    <property type="entry name" value="Znf_RING/FYVE/PHD"/>
</dbReference>
<dbReference type="eggNOG" id="KOG1816">
    <property type="taxonomic scope" value="Eukaryota"/>
</dbReference>
<evidence type="ECO:0000313" key="10">
    <source>
        <dbReference type="Proteomes" id="UP000018721"/>
    </source>
</evidence>
<feature type="region of interest" description="Disordered" evidence="7">
    <location>
        <begin position="1"/>
        <end position="23"/>
    </location>
</feature>
<dbReference type="GO" id="GO:0008270">
    <property type="term" value="F:zinc ion binding"/>
    <property type="evidence" value="ECO:0007669"/>
    <property type="project" value="UniProtKB-KW"/>
</dbReference>
<evidence type="ECO:0000313" key="9">
    <source>
        <dbReference type="EMBL" id="ETI32537.1"/>
    </source>
</evidence>
<reference evidence="9 10" key="1">
    <citation type="submission" date="2013-11" db="EMBL/GenBank/DDBJ databases">
        <title>The Genome Sequence of Phytophthora parasitica P1569.</title>
        <authorList>
            <consortium name="The Broad Institute Genomics Platform"/>
            <person name="Russ C."/>
            <person name="Tyler B."/>
            <person name="Panabieres F."/>
            <person name="Shan W."/>
            <person name="Tripathy S."/>
            <person name="Grunwald N."/>
            <person name="Machado M."/>
            <person name="Johnson C.S."/>
            <person name="Arredondo F."/>
            <person name="Hong C."/>
            <person name="Coffey M."/>
            <person name="Young S.K."/>
            <person name="Zeng Q."/>
            <person name="Gargeya S."/>
            <person name="Fitzgerald M."/>
            <person name="Abouelleil A."/>
            <person name="Alvarado L."/>
            <person name="Chapman S.B."/>
            <person name="Gainer-Dewar J."/>
            <person name="Goldberg J."/>
            <person name="Griggs A."/>
            <person name="Gujja S."/>
            <person name="Hansen M."/>
            <person name="Howarth C."/>
            <person name="Imamovic A."/>
            <person name="Ireland A."/>
            <person name="Larimer J."/>
            <person name="McCowan C."/>
            <person name="Murphy C."/>
            <person name="Pearson M."/>
            <person name="Poon T.W."/>
            <person name="Priest M."/>
            <person name="Roberts A."/>
            <person name="Saif S."/>
            <person name="Shea T."/>
            <person name="Sykes S."/>
            <person name="Wortman J."/>
            <person name="Nusbaum C."/>
            <person name="Birren B."/>
        </authorList>
    </citation>
    <scope>NUCLEOTIDE SEQUENCE [LARGE SCALE GENOMIC DNA]</scope>
    <source>
        <strain evidence="9 10">P1569</strain>
    </source>
</reference>
<dbReference type="InterPro" id="IPR055417">
    <property type="entry name" value="UFD1_N1"/>
</dbReference>
<dbReference type="GO" id="GO:0031593">
    <property type="term" value="F:polyubiquitin modification-dependent protein binding"/>
    <property type="evidence" value="ECO:0007669"/>
    <property type="project" value="TreeGrafter"/>
</dbReference>
<dbReference type="GO" id="GO:0006511">
    <property type="term" value="P:ubiquitin-dependent protein catabolic process"/>
    <property type="evidence" value="ECO:0007669"/>
    <property type="project" value="InterPro"/>
</dbReference>
<dbReference type="Gene3D" id="3.30.40.10">
    <property type="entry name" value="Zinc/RING finger domain, C3HC4 (zinc finger)"/>
    <property type="match status" value="1"/>
</dbReference>
<dbReference type="InterPro" id="IPR013087">
    <property type="entry name" value="Znf_C2H2_type"/>
</dbReference>
<dbReference type="AlphaFoldDB" id="V9E2N2"/>
<keyword evidence="3 6" id="KW-0863">Zinc-finger</keyword>
<accession>V9E2N2</accession>
<evidence type="ECO:0000256" key="4">
    <source>
        <dbReference type="ARBA" id="ARBA00022786"/>
    </source>
</evidence>
<feature type="compositionally biased region" description="Basic and acidic residues" evidence="7">
    <location>
        <begin position="11"/>
        <end position="20"/>
    </location>
</feature>
<dbReference type="PANTHER" id="PTHR12555:SF13">
    <property type="entry name" value="UBIQUITIN RECOGNITION FACTOR IN ER-ASSOCIATED DEGRADATION PROTEIN 1"/>
    <property type="match status" value="1"/>
</dbReference>
<feature type="region of interest" description="Disordered" evidence="7">
    <location>
        <begin position="411"/>
        <end position="435"/>
    </location>
</feature>
<dbReference type="Gene3D" id="3.10.330.10">
    <property type="match status" value="1"/>
</dbReference>
<dbReference type="HOGENOM" id="CLU_474497_0_0_1"/>
<feature type="region of interest" description="Disordered" evidence="7">
    <location>
        <begin position="496"/>
        <end position="575"/>
    </location>
</feature>
<dbReference type="PROSITE" id="PS00028">
    <property type="entry name" value="ZINC_FINGER_C2H2_1"/>
    <property type="match status" value="1"/>
</dbReference>
<feature type="zinc finger region" description="TRAF-type" evidence="6">
    <location>
        <begin position="243"/>
        <end position="317"/>
    </location>
</feature>
<dbReference type="InterPro" id="IPR055418">
    <property type="entry name" value="UFD1_N2"/>
</dbReference>
<evidence type="ECO:0000256" key="2">
    <source>
        <dbReference type="ARBA" id="ARBA00022723"/>
    </source>
</evidence>
<comment type="similarity">
    <text evidence="1">Belongs to the UFD1 family.</text>
</comment>
<evidence type="ECO:0000256" key="6">
    <source>
        <dbReference type="PROSITE-ProRule" id="PRU00207"/>
    </source>
</evidence>
<evidence type="ECO:0000259" key="8">
    <source>
        <dbReference type="PROSITE" id="PS50145"/>
    </source>
</evidence>
<dbReference type="Pfam" id="PF03152">
    <property type="entry name" value="UFD1_N1"/>
    <property type="match status" value="1"/>
</dbReference>
<sequence length="575" mass="64098">MSKRRLPSQLRPEEADDSIHKSSSRALLPSHTLQCFSVACLDMPHLEFGDKIVLPPKILVDLQCLKIPTPLIFMVRAAGQDNQPEGDLAISSQYCSVQEFSSPDGQVFVPYWLMQNLGVREGGSVVVTSVVNLPRGVYCRLQPETTSFLDLAAEIGPKLLMETALRRYSVLSTGSTIVIEYGSVRYNVRVVELKPAPVVSLCGDVDLETDFMPPELHTLRCAKNPAYHKFECSTCQEKILRIHESRHHHCPDCSVLCDNNETLADHQRNEHTASSKCSLCHAFFTRAELQNHLDNRQCAHALMPCSLCGLAFKKLEITQHTHMCSSRTKRCDECKSYVKITDLDTHEQQCAAFARQESTLLKPETSVATTTSSQNAIECVYCLQGNFPDIAAVEYHVLRDCHVAKSFTTEPTRTNQEEADPVSSEDVEEPHSSEIVRPLLAQGRMRRKDDANALRCTASRSLFSSNNNHWNQRNPPPSPTVLPPVRLALQAGKLRKLKPKPRPNPHVRSLPQPAKLAAKSVHTSDRNVNFGSPDLCISSVGGNSQRSRAIPPRPQATTRTRRRPGANLSRLEKLP</sequence>
<evidence type="ECO:0000256" key="5">
    <source>
        <dbReference type="ARBA" id="ARBA00022833"/>
    </source>
</evidence>
<feature type="compositionally biased region" description="Acidic residues" evidence="7">
    <location>
        <begin position="417"/>
        <end position="428"/>
    </location>
</feature>
<evidence type="ECO:0000256" key="3">
    <source>
        <dbReference type="ARBA" id="ARBA00022771"/>
    </source>
</evidence>
<keyword evidence="10" id="KW-1185">Reference proteome</keyword>
<dbReference type="Gene3D" id="2.40.40.50">
    <property type="entry name" value="Ubiquitin fusion degradation protein UFD1, N-terminal domain"/>
    <property type="match status" value="1"/>
</dbReference>
<dbReference type="Pfam" id="PF24842">
    <property type="entry name" value="UFD1_N2"/>
    <property type="match status" value="1"/>
</dbReference>
<organism evidence="9 10">
    <name type="scientific">Phytophthora nicotianae P1569</name>
    <dbReference type="NCBI Taxonomy" id="1317065"/>
    <lineage>
        <taxon>Eukaryota</taxon>
        <taxon>Sar</taxon>
        <taxon>Stramenopiles</taxon>
        <taxon>Oomycota</taxon>
        <taxon>Peronosporomycetes</taxon>
        <taxon>Peronosporales</taxon>
        <taxon>Peronosporaceae</taxon>
        <taxon>Phytophthora</taxon>
    </lineage>
</organism>
<feature type="domain" description="TRAF-type" evidence="8">
    <location>
        <begin position="243"/>
        <end position="317"/>
    </location>
</feature>
<gene>
    <name evidence="9" type="ORF">F443_20667</name>
</gene>
<protein>
    <recommendedName>
        <fullName evidence="8">TRAF-type domain-containing protein</fullName>
    </recommendedName>
</protein>
<dbReference type="InterPro" id="IPR001293">
    <property type="entry name" value="Znf_TRAF"/>
</dbReference>